<gene>
    <name evidence="2" type="ORF">EDC64_1176</name>
</gene>
<sequence length="68" mass="7408">MSPRTPPIPPENRTSYGPDQAPGTDPGPNKDQAALERTAKRPVEDPAQQGQQGNTKQNTTHQGYQQAR</sequence>
<feature type="region of interest" description="Disordered" evidence="1">
    <location>
        <begin position="1"/>
        <end position="68"/>
    </location>
</feature>
<feature type="compositionally biased region" description="Low complexity" evidence="1">
    <location>
        <begin position="48"/>
        <end position="68"/>
    </location>
</feature>
<keyword evidence="3" id="KW-1185">Reference proteome</keyword>
<protein>
    <submittedName>
        <fullName evidence="2">Uncharacterized protein</fullName>
    </submittedName>
</protein>
<dbReference type="AlphaFoldDB" id="A0A4R3LSS1"/>
<evidence type="ECO:0000256" key="1">
    <source>
        <dbReference type="SAM" id="MobiDB-lite"/>
    </source>
</evidence>
<reference evidence="2 3" key="1">
    <citation type="submission" date="2019-03" db="EMBL/GenBank/DDBJ databases">
        <title>Genomic Encyclopedia of Type Strains, Phase IV (KMG-IV): sequencing the most valuable type-strain genomes for metagenomic binning, comparative biology and taxonomic classification.</title>
        <authorList>
            <person name="Goeker M."/>
        </authorList>
    </citation>
    <scope>NUCLEOTIDE SEQUENCE [LARGE SCALE GENOMIC DNA]</scope>
    <source>
        <strain evidence="2 3">DSM 9035</strain>
    </source>
</reference>
<dbReference type="EMBL" id="SMAI01000017">
    <property type="protein sequence ID" value="TCT01655.1"/>
    <property type="molecule type" value="Genomic_DNA"/>
</dbReference>
<evidence type="ECO:0000313" key="2">
    <source>
        <dbReference type="EMBL" id="TCT01655.1"/>
    </source>
</evidence>
<dbReference type="Proteomes" id="UP000294664">
    <property type="component" value="Unassembled WGS sequence"/>
</dbReference>
<feature type="compositionally biased region" description="Pro residues" evidence="1">
    <location>
        <begin position="1"/>
        <end position="10"/>
    </location>
</feature>
<proteinExistence type="predicted"/>
<name>A0A4R3LSS1_9HYPH</name>
<dbReference type="RefSeq" id="WP_132034896.1">
    <property type="nucleotide sequence ID" value="NZ_SMAI01000017.1"/>
</dbReference>
<comment type="caution">
    <text evidence="2">The sequence shown here is derived from an EMBL/GenBank/DDBJ whole genome shotgun (WGS) entry which is preliminary data.</text>
</comment>
<accession>A0A4R3LSS1</accession>
<evidence type="ECO:0000313" key="3">
    <source>
        <dbReference type="Proteomes" id="UP000294664"/>
    </source>
</evidence>
<organism evidence="2 3">
    <name type="scientific">Aquabacter spiritensis</name>
    <dbReference type="NCBI Taxonomy" id="933073"/>
    <lineage>
        <taxon>Bacteria</taxon>
        <taxon>Pseudomonadati</taxon>
        <taxon>Pseudomonadota</taxon>
        <taxon>Alphaproteobacteria</taxon>
        <taxon>Hyphomicrobiales</taxon>
        <taxon>Xanthobacteraceae</taxon>
        <taxon>Aquabacter</taxon>
    </lineage>
</organism>
<feature type="compositionally biased region" description="Basic and acidic residues" evidence="1">
    <location>
        <begin position="33"/>
        <end position="44"/>
    </location>
</feature>